<evidence type="ECO:0000256" key="2">
    <source>
        <dbReference type="ARBA" id="ARBA00007783"/>
    </source>
</evidence>
<organism evidence="10 11">
    <name type="scientific">Brachymonas denitrificans DSM 15123</name>
    <dbReference type="NCBI Taxonomy" id="1121117"/>
    <lineage>
        <taxon>Bacteria</taxon>
        <taxon>Pseudomonadati</taxon>
        <taxon>Pseudomonadota</taxon>
        <taxon>Betaproteobacteria</taxon>
        <taxon>Burkholderiales</taxon>
        <taxon>Comamonadaceae</taxon>
        <taxon>Brachymonas</taxon>
    </lineage>
</organism>
<accession>A0A1H8HX82</accession>
<dbReference type="PANTHER" id="PTHR30294:SF29">
    <property type="entry name" value="MULTIDRUG ABC TRANSPORTER PERMEASE YBHS-RELATED"/>
    <property type="match status" value="1"/>
</dbReference>
<dbReference type="PANTHER" id="PTHR30294">
    <property type="entry name" value="MEMBRANE COMPONENT OF ABC TRANSPORTER YHHJ-RELATED"/>
    <property type="match status" value="1"/>
</dbReference>
<feature type="transmembrane region" description="Helical" evidence="8">
    <location>
        <begin position="61"/>
        <end position="82"/>
    </location>
</feature>
<dbReference type="STRING" id="1121117.SAMN02745977_01625"/>
<protein>
    <submittedName>
        <fullName evidence="10">ABC-2 type transport system permease protein</fullName>
    </submittedName>
</protein>
<evidence type="ECO:0000256" key="6">
    <source>
        <dbReference type="ARBA" id="ARBA00022989"/>
    </source>
</evidence>
<reference evidence="10 11" key="1">
    <citation type="submission" date="2016-10" db="EMBL/GenBank/DDBJ databases">
        <authorList>
            <person name="de Groot N.N."/>
        </authorList>
    </citation>
    <scope>NUCLEOTIDE SEQUENCE [LARGE SCALE GENOMIC DNA]</scope>
    <source>
        <strain evidence="10 11">DSM 15123</strain>
    </source>
</reference>
<dbReference type="PROSITE" id="PS51012">
    <property type="entry name" value="ABC_TM2"/>
    <property type="match status" value="1"/>
</dbReference>
<feature type="transmembrane region" description="Helical" evidence="8">
    <location>
        <begin position="298"/>
        <end position="322"/>
    </location>
</feature>
<feature type="transmembrane region" description="Helical" evidence="8">
    <location>
        <begin position="270"/>
        <end position="292"/>
    </location>
</feature>
<sequence length="417" mass="44807">MNEQKRPMQVDRESGPLEIAAPVGLNPNVPAAPASALAGSGFWRRLWALVRKEVRQLLRDPGNLGVGMGLPIILILLFGYGLSMDVRDAPVAVVLQDSSSASQELIAGLGGSPVLRPVVVRSMAQAEQLLNAQQVDAIVQIPPDYAARAQAGQAHAQLIVNGVDANRARLVMGYVQTALSQAALRQLDRSGADAATLPGRIGQAGIDPRVWFNAANSSTWYLVPGLVVIIMTLVGAFLTALVMAREWERGTLESLFVTPVRPIEILLGKIIPYFGVGMVGLILCMGAARWLFHVPVHGSLPILLGVSMLYLLVALGMGLVISSITRSQFLASQLALLLSFLPALMLSGFLFDLRSVPVVVRLVGNLLPATYYVELLKNLFLAGNVWPVILKNSAVLLGYATLFLLLALRHTRKQLKG</sequence>
<dbReference type="InterPro" id="IPR047817">
    <property type="entry name" value="ABC2_TM_bact-type"/>
</dbReference>
<keyword evidence="4" id="KW-1003">Cell membrane</keyword>
<name>A0A1H8HX82_9BURK</name>
<evidence type="ECO:0000313" key="11">
    <source>
        <dbReference type="Proteomes" id="UP000199531"/>
    </source>
</evidence>
<dbReference type="InterPro" id="IPR013525">
    <property type="entry name" value="ABC2_TM"/>
</dbReference>
<proteinExistence type="inferred from homology"/>
<dbReference type="GO" id="GO:0140359">
    <property type="term" value="F:ABC-type transporter activity"/>
    <property type="evidence" value="ECO:0007669"/>
    <property type="project" value="InterPro"/>
</dbReference>
<keyword evidence="3" id="KW-0813">Transport</keyword>
<feature type="domain" description="ABC transmembrane type-2" evidence="9">
    <location>
        <begin position="168"/>
        <end position="414"/>
    </location>
</feature>
<evidence type="ECO:0000256" key="5">
    <source>
        <dbReference type="ARBA" id="ARBA00022692"/>
    </source>
</evidence>
<feature type="transmembrane region" description="Helical" evidence="8">
    <location>
        <begin position="220"/>
        <end position="244"/>
    </location>
</feature>
<evidence type="ECO:0000259" key="9">
    <source>
        <dbReference type="PROSITE" id="PS51012"/>
    </source>
</evidence>
<dbReference type="GO" id="GO:0005886">
    <property type="term" value="C:plasma membrane"/>
    <property type="evidence" value="ECO:0007669"/>
    <property type="project" value="UniProtKB-SubCell"/>
</dbReference>
<feature type="transmembrane region" description="Helical" evidence="8">
    <location>
        <begin position="385"/>
        <end position="408"/>
    </location>
</feature>
<dbReference type="Gene3D" id="3.40.1710.10">
    <property type="entry name" value="abc type-2 transporter like domain"/>
    <property type="match status" value="1"/>
</dbReference>
<dbReference type="AlphaFoldDB" id="A0A1H8HX82"/>
<dbReference type="InterPro" id="IPR051449">
    <property type="entry name" value="ABC-2_transporter_component"/>
</dbReference>
<comment type="subcellular location">
    <subcellularLocation>
        <location evidence="1">Cell membrane</location>
        <topology evidence="1">Multi-pass membrane protein</topology>
    </subcellularLocation>
</comment>
<feature type="transmembrane region" description="Helical" evidence="8">
    <location>
        <begin position="334"/>
        <end position="351"/>
    </location>
</feature>
<keyword evidence="11" id="KW-1185">Reference proteome</keyword>
<evidence type="ECO:0000313" key="10">
    <source>
        <dbReference type="EMBL" id="SEN60516.1"/>
    </source>
</evidence>
<evidence type="ECO:0000256" key="7">
    <source>
        <dbReference type="ARBA" id="ARBA00023136"/>
    </source>
</evidence>
<comment type="similarity">
    <text evidence="2">Belongs to the ABC-2 integral membrane protein family.</text>
</comment>
<dbReference type="Proteomes" id="UP000199531">
    <property type="component" value="Unassembled WGS sequence"/>
</dbReference>
<evidence type="ECO:0000256" key="8">
    <source>
        <dbReference type="SAM" id="Phobius"/>
    </source>
</evidence>
<gene>
    <name evidence="10" type="ORF">SAMN02745977_01625</name>
</gene>
<dbReference type="RefSeq" id="WP_234970079.1">
    <property type="nucleotide sequence ID" value="NZ_FOCW01000003.1"/>
</dbReference>
<evidence type="ECO:0000256" key="3">
    <source>
        <dbReference type="ARBA" id="ARBA00022448"/>
    </source>
</evidence>
<keyword evidence="5 8" id="KW-0812">Transmembrane</keyword>
<evidence type="ECO:0000256" key="4">
    <source>
        <dbReference type="ARBA" id="ARBA00022475"/>
    </source>
</evidence>
<keyword evidence="7 8" id="KW-0472">Membrane</keyword>
<evidence type="ECO:0000256" key="1">
    <source>
        <dbReference type="ARBA" id="ARBA00004651"/>
    </source>
</evidence>
<dbReference type="EMBL" id="FOCW01000003">
    <property type="protein sequence ID" value="SEN60516.1"/>
    <property type="molecule type" value="Genomic_DNA"/>
</dbReference>
<keyword evidence="6 8" id="KW-1133">Transmembrane helix</keyword>
<dbReference type="Pfam" id="PF12698">
    <property type="entry name" value="ABC2_membrane_3"/>
    <property type="match status" value="1"/>
</dbReference>